<feature type="transmembrane region" description="Helical" evidence="8">
    <location>
        <begin position="77"/>
        <end position="95"/>
    </location>
</feature>
<dbReference type="GeneID" id="110978495"/>
<keyword evidence="4 8" id="KW-0256">Endoplasmic reticulum</keyword>
<dbReference type="InterPro" id="IPR057433">
    <property type="entry name" value="LMF1/2_C"/>
</dbReference>
<evidence type="ECO:0000256" key="1">
    <source>
        <dbReference type="ARBA" id="ARBA00004477"/>
    </source>
</evidence>
<sequence>MARIQATKDLFLRSMSAIYLFAFASLYVQIPGLYGDNGILPARVVLKPDGRPAEKRFQGRPSLLWLLPQLGLDTQEGMELVCILGCVFAVVGLMSQRMRDSVVFALLWFLYTSVYQVGQTFLWFQWDILLLEAGFLTIIVAPFHLRKWRRPAIAQHDTITLWLVRWLLFRLMFASGVVKLTSMCPTWWGLTALDWHYESQCIPTPLAWYAHQLPQWFQKLSVAMVYLIECATPFLFFVPVRNLRLFSWFSQILLQVLIMLSGNYNFFNLLTVTLCIPLLDDQFLGKDKAAAMSNSFIARVGRALTKLVSFAVYAFMVYGMIRLFNLRVNSDKYSIEAEVAFSEDSFFDGLREIMPYTIWMGKISLSAEILMALWRSVSQERGILAKLWSVGQCVVFTGLAVYMFTISLVPHSVVDRTASASISPEVRQLHDNAQTLNLVHSYGLFRRMTGVGGRPEVIMEGSNDPRAGWKAYEFLYKPGNVSIAPPFVAPHQPRLDWQMWFAALGSYERAPWFVNFAYRLLEGRPEVLDLIASNPFPEKPPKFIRANLYTYHYTTFKSGSPSWWKRKFEREYMPPISKETSGLKEHLKRSGIVQESPKRGSKKKTQEPQDNALKRLLAIARSFFGVLKGPTLIFSLFLPAVVVSVAS</sequence>
<keyword evidence="6 8" id="KW-0472">Membrane</keyword>
<evidence type="ECO:0000313" key="12">
    <source>
        <dbReference type="Proteomes" id="UP000694845"/>
    </source>
</evidence>
<feature type="transmembrane region" description="Helical" evidence="8">
    <location>
        <begin position="303"/>
        <end position="324"/>
    </location>
</feature>
<proteinExistence type="inferred from homology"/>
<feature type="transmembrane region" description="Helical" evidence="8">
    <location>
        <begin position="12"/>
        <end position="30"/>
    </location>
</feature>
<evidence type="ECO:0000313" key="13">
    <source>
        <dbReference type="RefSeq" id="XP_022089233.1"/>
    </source>
</evidence>
<dbReference type="Pfam" id="PF25179">
    <property type="entry name" value="LMF1_C"/>
    <property type="match status" value="1"/>
</dbReference>
<feature type="transmembrane region" description="Helical" evidence="8">
    <location>
        <begin position="387"/>
        <end position="409"/>
    </location>
</feature>
<dbReference type="InterPro" id="IPR057434">
    <property type="entry name" value="LMF1/2_N"/>
</dbReference>
<evidence type="ECO:0000256" key="8">
    <source>
        <dbReference type="RuleBase" id="RU361229"/>
    </source>
</evidence>
<dbReference type="PANTHER" id="PTHR14463">
    <property type="entry name" value="LIPASE MATURATION FACTOR"/>
    <property type="match status" value="1"/>
</dbReference>
<reference evidence="13" key="1">
    <citation type="submission" date="2025-08" db="UniProtKB">
        <authorList>
            <consortium name="RefSeq"/>
        </authorList>
    </citation>
    <scope>IDENTIFICATION</scope>
</reference>
<dbReference type="InterPro" id="IPR009613">
    <property type="entry name" value="LMF"/>
</dbReference>
<keyword evidence="7" id="KW-0325">Glycoprotein</keyword>
<dbReference type="GO" id="GO:0005789">
    <property type="term" value="C:endoplasmic reticulum membrane"/>
    <property type="evidence" value="ECO:0007669"/>
    <property type="project" value="UniProtKB-SubCell"/>
</dbReference>
<evidence type="ECO:0000256" key="9">
    <source>
        <dbReference type="SAM" id="MobiDB-lite"/>
    </source>
</evidence>
<name>A0A8B7Y7N1_ACAPL</name>
<evidence type="ECO:0000259" key="11">
    <source>
        <dbReference type="Pfam" id="PF25179"/>
    </source>
</evidence>
<dbReference type="PANTHER" id="PTHR14463:SF5">
    <property type="entry name" value="LIPASE MATURATION FACTOR 2"/>
    <property type="match status" value="1"/>
</dbReference>
<dbReference type="RefSeq" id="XP_022089233.1">
    <property type="nucleotide sequence ID" value="XM_022233541.1"/>
</dbReference>
<evidence type="ECO:0000256" key="2">
    <source>
        <dbReference type="ARBA" id="ARBA00005512"/>
    </source>
</evidence>
<dbReference type="AlphaFoldDB" id="A0A8B7Y7N1"/>
<protein>
    <recommendedName>
        <fullName evidence="8">Lipase maturation factor</fullName>
    </recommendedName>
</protein>
<feature type="region of interest" description="Disordered" evidence="9">
    <location>
        <begin position="580"/>
        <end position="608"/>
    </location>
</feature>
<feature type="domain" description="Lipase maturation factor 1/2 N-terminal" evidence="10">
    <location>
        <begin position="123"/>
        <end position="284"/>
    </location>
</feature>
<dbReference type="OMA" id="VAVEWSA"/>
<accession>A0A8B7Y7N1</accession>
<dbReference type="GO" id="GO:0051604">
    <property type="term" value="P:protein maturation"/>
    <property type="evidence" value="ECO:0007669"/>
    <property type="project" value="InterPro"/>
</dbReference>
<comment type="function">
    <text evidence="8">Involved in the maturation of specific proteins in the endoplasmic reticulum.</text>
</comment>
<dbReference type="CTD" id="91289"/>
<organism evidence="12 13">
    <name type="scientific">Acanthaster planci</name>
    <name type="common">Crown-of-thorns starfish</name>
    <dbReference type="NCBI Taxonomy" id="133434"/>
    <lineage>
        <taxon>Eukaryota</taxon>
        <taxon>Metazoa</taxon>
        <taxon>Echinodermata</taxon>
        <taxon>Eleutherozoa</taxon>
        <taxon>Asterozoa</taxon>
        <taxon>Asteroidea</taxon>
        <taxon>Valvatacea</taxon>
        <taxon>Valvatida</taxon>
        <taxon>Acanthasteridae</taxon>
        <taxon>Acanthaster</taxon>
    </lineage>
</organism>
<evidence type="ECO:0000259" key="10">
    <source>
        <dbReference type="Pfam" id="PF06762"/>
    </source>
</evidence>
<gene>
    <name evidence="13" type="primary">LOC110978495</name>
</gene>
<dbReference type="Proteomes" id="UP000694845">
    <property type="component" value="Unplaced"/>
</dbReference>
<feature type="transmembrane region" description="Helical" evidence="8">
    <location>
        <begin position="128"/>
        <end position="145"/>
    </location>
</feature>
<evidence type="ECO:0000256" key="7">
    <source>
        <dbReference type="ARBA" id="ARBA00023180"/>
    </source>
</evidence>
<evidence type="ECO:0000256" key="6">
    <source>
        <dbReference type="ARBA" id="ARBA00023136"/>
    </source>
</evidence>
<comment type="subcellular location">
    <subcellularLocation>
        <location evidence="1 8">Endoplasmic reticulum membrane</location>
        <topology evidence="1 8">Multi-pass membrane protein</topology>
    </subcellularLocation>
</comment>
<feature type="transmembrane region" description="Helical" evidence="8">
    <location>
        <begin position="220"/>
        <end position="240"/>
    </location>
</feature>
<keyword evidence="3 8" id="KW-0812">Transmembrane</keyword>
<keyword evidence="5 8" id="KW-1133">Transmembrane helix</keyword>
<feature type="transmembrane region" description="Helical" evidence="8">
    <location>
        <begin position="166"/>
        <end position="188"/>
    </location>
</feature>
<feature type="domain" description="Lipase maturation factor 1/2 C-terminal" evidence="11">
    <location>
        <begin position="438"/>
        <end position="574"/>
    </location>
</feature>
<comment type="similarity">
    <text evidence="2 8">Belongs to the lipase maturation factor family.</text>
</comment>
<evidence type="ECO:0000256" key="5">
    <source>
        <dbReference type="ARBA" id="ARBA00022989"/>
    </source>
</evidence>
<dbReference type="KEGG" id="aplc:110978495"/>
<keyword evidence="12" id="KW-1185">Reference proteome</keyword>
<feature type="transmembrane region" description="Helical" evidence="8">
    <location>
        <begin position="252"/>
        <end position="279"/>
    </location>
</feature>
<feature type="transmembrane region" description="Helical" evidence="8">
    <location>
        <begin position="623"/>
        <end position="646"/>
    </location>
</feature>
<evidence type="ECO:0000256" key="3">
    <source>
        <dbReference type="ARBA" id="ARBA00022692"/>
    </source>
</evidence>
<dbReference type="Pfam" id="PF06762">
    <property type="entry name" value="LMF1"/>
    <property type="match status" value="1"/>
</dbReference>
<dbReference type="OrthoDB" id="434126at2759"/>
<feature type="transmembrane region" description="Helical" evidence="8">
    <location>
        <begin position="102"/>
        <end position="122"/>
    </location>
</feature>
<evidence type="ECO:0000256" key="4">
    <source>
        <dbReference type="ARBA" id="ARBA00022824"/>
    </source>
</evidence>